<proteinExistence type="predicted"/>
<evidence type="ECO:0000313" key="2">
    <source>
        <dbReference type="EMBL" id="GKT28376.1"/>
    </source>
</evidence>
<evidence type="ECO:0000256" key="1">
    <source>
        <dbReference type="SAM" id="MobiDB-lite"/>
    </source>
</evidence>
<reference evidence="2" key="1">
    <citation type="submission" date="2022-03" db="EMBL/GenBank/DDBJ databases">
        <title>Draft genome sequence of Aduncisulcus paluster, a free-living microaerophilic Fornicata.</title>
        <authorList>
            <person name="Yuyama I."/>
            <person name="Kume K."/>
            <person name="Tamura T."/>
            <person name="Inagaki Y."/>
            <person name="Hashimoto T."/>
        </authorList>
    </citation>
    <scope>NUCLEOTIDE SEQUENCE</scope>
    <source>
        <strain evidence="2">NY0171</strain>
    </source>
</reference>
<name>A0ABQ5K726_9EUKA</name>
<organism evidence="2 3">
    <name type="scientific">Aduncisulcus paluster</name>
    <dbReference type="NCBI Taxonomy" id="2918883"/>
    <lineage>
        <taxon>Eukaryota</taxon>
        <taxon>Metamonada</taxon>
        <taxon>Carpediemonas-like organisms</taxon>
        <taxon>Aduncisulcus</taxon>
    </lineage>
</organism>
<feature type="non-terminal residue" evidence="2">
    <location>
        <position position="63"/>
    </location>
</feature>
<accession>A0ABQ5K726</accession>
<keyword evidence="3" id="KW-1185">Reference proteome</keyword>
<evidence type="ECO:0000313" key="3">
    <source>
        <dbReference type="Proteomes" id="UP001057375"/>
    </source>
</evidence>
<feature type="region of interest" description="Disordered" evidence="1">
    <location>
        <begin position="1"/>
        <end position="35"/>
    </location>
</feature>
<protein>
    <submittedName>
        <fullName evidence="2">Uncharacterized protein</fullName>
    </submittedName>
</protein>
<feature type="compositionally biased region" description="Polar residues" evidence="1">
    <location>
        <begin position="20"/>
        <end position="34"/>
    </location>
</feature>
<dbReference type="Proteomes" id="UP001057375">
    <property type="component" value="Unassembled WGS sequence"/>
</dbReference>
<sequence>MPDESTEQSSSQEELPRQAVQPSEPQVPQTSEPTELQLIRQELIILREKGRLMEQKEKRKEWG</sequence>
<gene>
    <name evidence="2" type="ORF">ADUPG1_000615</name>
</gene>
<dbReference type="EMBL" id="BQXS01000264">
    <property type="protein sequence ID" value="GKT28376.1"/>
    <property type="molecule type" value="Genomic_DNA"/>
</dbReference>
<comment type="caution">
    <text evidence="2">The sequence shown here is derived from an EMBL/GenBank/DDBJ whole genome shotgun (WGS) entry which is preliminary data.</text>
</comment>